<organism evidence="5 6">
    <name type="scientific">Vagococcus allomyrinae</name>
    <dbReference type="NCBI Taxonomy" id="2794353"/>
    <lineage>
        <taxon>Bacteria</taxon>
        <taxon>Bacillati</taxon>
        <taxon>Bacillota</taxon>
        <taxon>Bacilli</taxon>
        <taxon>Lactobacillales</taxon>
        <taxon>Enterococcaceae</taxon>
        <taxon>Vagococcus</taxon>
    </lineage>
</organism>
<reference evidence="5" key="1">
    <citation type="submission" date="2020-12" db="EMBL/GenBank/DDBJ databases">
        <title>Vagococcus allomyrinae sp. nov. and Enterococcus lavae sp. nov., isolated from the larvae of Allomyrina dichotoma.</title>
        <authorList>
            <person name="Lee S.D."/>
        </authorList>
    </citation>
    <scope>NUCLEOTIDE SEQUENCE</scope>
    <source>
        <strain evidence="5">BWB3-3</strain>
    </source>
</reference>
<evidence type="ECO:0000256" key="1">
    <source>
        <dbReference type="ARBA" id="ARBA00010266"/>
    </source>
</evidence>
<dbReference type="EMBL" id="JAEEGA010000011">
    <property type="protein sequence ID" value="MBP1042552.1"/>
    <property type="molecule type" value="Genomic_DNA"/>
</dbReference>
<dbReference type="PANTHER" id="PTHR33308:SF10">
    <property type="entry name" value="EXO-GLUCOSAMINIDASE LYTG"/>
    <property type="match status" value="1"/>
</dbReference>
<accession>A0A940SSZ7</accession>
<keyword evidence="2 5" id="KW-0378">Hydrolase</keyword>
<dbReference type="Proteomes" id="UP000674938">
    <property type="component" value="Unassembled WGS sequence"/>
</dbReference>
<keyword evidence="3" id="KW-1133">Transmembrane helix</keyword>
<sequence length="197" mass="22089">MSTQIKNELRRSSWLIALVVVMVATIVSVKLVDKPKASWESYGDEWYSTAYQGDFINEIAGPAQNIHAETQLFPSIIIAQAILESDWGQSELATSANNLFGIKGEHNNQSVIMRTDEYIDGERITIDDQFKKYDNLQQGMEDHLVFLKGASYQPVLSAANYREAALAIQAGGYATDPRYADKLIELIEQFGLNQYDS</sequence>
<protein>
    <submittedName>
        <fullName evidence="5">Glycoside hydrolase family 73 protein</fullName>
    </submittedName>
</protein>
<comment type="caution">
    <text evidence="5">The sequence shown here is derived from an EMBL/GenBank/DDBJ whole genome shotgun (WGS) entry which is preliminary data.</text>
</comment>
<dbReference type="Gene3D" id="4.10.80.30">
    <property type="entry name" value="DNA polymerase, domain 6"/>
    <property type="match status" value="1"/>
</dbReference>
<dbReference type="GO" id="GO:0004040">
    <property type="term" value="F:amidase activity"/>
    <property type="evidence" value="ECO:0007669"/>
    <property type="project" value="InterPro"/>
</dbReference>
<dbReference type="Pfam" id="PF01832">
    <property type="entry name" value="Glucosaminidase"/>
    <property type="match status" value="1"/>
</dbReference>
<dbReference type="SMART" id="SM00047">
    <property type="entry name" value="LYZ2"/>
    <property type="match status" value="1"/>
</dbReference>
<proteinExistence type="inferred from homology"/>
<keyword evidence="3" id="KW-0472">Membrane</keyword>
<evidence type="ECO:0000256" key="2">
    <source>
        <dbReference type="ARBA" id="ARBA00022801"/>
    </source>
</evidence>
<dbReference type="Gene3D" id="1.10.530.10">
    <property type="match status" value="1"/>
</dbReference>
<feature type="transmembrane region" description="Helical" evidence="3">
    <location>
        <begin position="12"/>
        <end position="32"/>
    </location>
</feature>
<keyword evidence="6" id="KW-1185">Reference proteome</keyword>
<evidence type="ECO:0000259" key="4">
    <source>
        <dbReference type="SMART" id="SM00047"/>
    </source>
</evidence>
<evidence type="ECO:0000313" key="6">
    <source>
        <dbReference type="Proteomes" id="UP000674938"/>
    </source>
</evidence>
<dbReference type="InterPro" id="IPR051056">
    <property type="entry name" value="Glycosyl_Hydrolase_73"/>
</dbReference>
<name>A0A940SSZ7_9ENTE</name>
<evidence type="ECO:0000313" key="5">
    <source>
        <dbReference type="EMBL" id="MBP1042552.1"/>
    </source>
</evidence>
<dbReference type="PANTHER" id="PTHR33308">
    <property type="entry name" value="PEPTIDOGLYCAN HYDROLASE FLGJ"/>
    <property type="match status" value="1"/>
</dbReference>
<dbReference type="InterPro" id="IPR002901">
    <property type="entry name" value="MGlyc_endo_b_GlcNAc-like_dom"/>
</dbReference>
<dbReference type="PRINTS" id="PR01002">
    <property type="entry name" value="FLGFLGJ"/>
</dbReference>
<feature type="domain" description="Mannosyl-glycoprotein endo-beta-N-acetylglucosamidase-like" evidence="4">
    <location>
        <begin position="44"/>
        <end position="196"/>
    </location>
</feature>
<keyword evidence="3" id="KW-0812">Transmembrane</keyword>
<gene>
    <name evidence="5" type="ORF">I6N95_16165</name>
</gene>
<comment type="similarity">
    <text evidence="1">Belongs to the glycosyl hydrolase 73 family.</text>
</comment>
<evidence type="ECO:0000256" key="3">
    <source>
        <dbReference type="SAM" id="Phobius"/>
    </source>
</evidence>
<dbReference type="RefSeq" id="WP_209529842.1">
    <property type="nucleotide sequence ID" value="NZ_JAEEGA010000011.1"/>
</dbReference>
<dbReference type="AlphaFoldDB" id="A0A940SSZ7"/>